<dbReference type="EMBL" id="VCEA01000003">
    <property type="protein sequence ID" value="KAB0342690.1"/>
    <property type="molecule type" value="Genomic_DNA"/>
</dbReference>
<name>A0A5N3V233_MUNMU</name>
<sequence length="62" mass="7069">VSSIHPECRFHLEIQEEEMRCAELLRTQTEKHKEVKAGMMHSGPGYRLLFVNSEGSGITPRS</sequence>
<organism evidence="1 2">
    <name type="scientific">Muntiacus muntjak</name>
    <name type="common">Barking deer</name>
    <name type="synonym">Indian muntjac</name>
    <dbReference type="NCBI Taxonomy" id="9888"/>
    <lineage>
        <taxon>Eukaryota</taxon>
        <taxon>Metazoa</taxon>
        <taxon>Chordata</taxon>
        <taxon>Craniata</taxon>
        <taxon>Vertebrata</taxon>
        <taxon>Euteleostomi</taxon>
        <taxon>Mammalia</taxon>
        <taxon>Eutheria</taxon>
        <taxon>Laurasiatheria</taxon>
        <taxon>Artiodactyla</taxon>
        <taxon>Ruminantia</taxon>
        <taxon>Pecora</taxon>
        <taxon>Cervidae</taxon>
        <taxon>Muntiacinae</taxon>
        <taxon>Muntiacus</taxon>
    </lineage>
</organism>
<evidence type="ECO:0000313" key="1">
    <source>
        <dbReference type="EMBL" id="KAB0342690.1"/>
    </source>
</evidence>
<comment type="caution">
    <text evidence="1">The sequence shown here is derived from an EMBL/GenBank/DDBJ whole genome shotgun (WGS) entry which is preliminary data.</text>
</comment>
<gene>
    <name evidence="1" type="ORF">FD754_019616</name>
</gene>
<feature type="non-terminal residue" evidence="1">
    <location>
        <position position="1"/>
    </location>
</feature>
<dbReference type="AlphaFoldDB" id="A0A5N3V233"/>
<proteinExistence type="predicted"/>
<dbReference type="Proteomes" id="UP000326458">
    <property type="component" value="Unassembled WGS sequence"/>
</dbReference>
<keyword evidence="2" id="KW-1185">Reference proteome</keyword>
<evidence type="ECO:0000313" key="2">
    <source>
        <dbReference type="Proteomes" id="UP000326458"/>
    </source>
</evidence>
<reference evidence="1 2" key="1">
    <citation type="submission" date="2019-06" db="EMBL/GenBank/DDBJ databases">
        <title>Discovery of a novel chromosome fission-fusion reversal in muntjac.</title>
        <authorList>
            <person name="Mudd A.B."/>
            <person name="Bredeson J.V."/>
            <person name="Baum R."/>
            <person name="Hockemeyer D."/>
            <person name="Rokhsar D.S."/>
        </authorList>
    </citation>
    <scope>NUCLEOTIDE SEQUENCE [LARGE SCALE GENOMIC DNA]</scope>
    <source>
        <strain evidence="1">UTSW_UCB_Mm</strain>
        <tissue evidence="1">Fibroblast cell line</tissue>
    </source>
</reference>
<protein>
    <submittedName>
        <fullName evidence="1">Uncharacterized protein</fullName>
    </submittedName>
</protein>
<accession>A0A5N3V233</accession>